<dbReference type="AlphaFoldDB" id="A0A9W8GQG6"/>
<keyword evidence="2" id="KW-1185">Reference proteome</keyword>
<dbReference type="EMBL" id="JANBTX010000003">
    <property type="protein sequence ID" value="KAJ2691126.1"/>
    <property type="molecule type" value="Genomic_DNA"/>
</dbReference>
<evidence type="ECO:0000313" key="2">
    <source>
        <dbReference type="Proteomes" id="UP001151516"/>
    </source>
</evidence>
<dbReference type="Proteomes" id="UP001151516">
    <property type="component" value="Unassembled WGS sequence"/>
</dbReference>
<accession>A0A9W8GQG6</accession>
<sequence length="694" mass="78413">MLTRKFAGLSVSSNAFAFAFRSSRRSSFNLYTTLAPAEPSSDLKKAIFDEARLLQQQHKSIPWYLLAAKYRLSIDALQNAFSQAMDDAQRRQRQSALVTRAAERHFDSAVGQCDWEAVAGEVDLPLIECLDLFDASNSTIKPCSLIETNGGWSAKDMEKLQRFIATNYSESSAVDWKLAGAFMNVDSLECQRLGLGTFIGPINEVAYRRINELRKSNLSWKEIHQHFRQYSNELTLYRSYRWFKAKLEGRAPPGLTAPWTDAERGLMKGLLSRHGESTTRSEMVGIIQRELPDRPLNDIRRFYTGYFSGLKAGYLSKSQMTRLRGLVAEYGEDWDRVGKALGILPSRARFNWIRDGGEPNTMTAKEARQLHRKLEPAVDDSVSRVTSEAQRQFELSSAVDWSQVSQTTGLGERECLELSQHDDGKAKWHYDPNAFSQSMADRMTSFIREHYPAPVPMNYRAVSNFMWIDMEDCIRIHDMLEGRFKWTKANGERAAKLWDLGLTLEDIARQLSPTLSASAVSEALKRRLSPVPKRKPVSADELVEAFRLVDEYVGKYAVADIVAKIRKQLNLHGRHGYSSAIGYRISLHPLCKARLSGIDFNDVANRVAAGQTTVVLAAKELDVPYFALAARVRSLKEKVFLQKWSDEETRKLIDYVRGCDSKPSVAYLSKMLGTKSSRQCGSKIAHLRKSGVLA</sequence>
<organism evidence="1 2">
    <name type="scientific">Coemansia spiralis</name>
    <dbReference type="NCBI Taxonomy" id="417178"/>
    <lineage>
        <taxon>Eukaryota</taxon>
        <taxon>Fungi</taxon>
        <taxon>Fungi incertae sedis</taxon>
        <taxon>Zoopagomycota</taxon>
        <taxon>Kickxellomycotina</taxon>
        <taxon>Kickxellomycetes</taxon>
        <taxon>Kickxellales</taxon>
        <taxon>Kickxellaceae</taxon>
        <taxon>Coemansia</taxon>
    </lineage>
</organism>
<gene>
    <name evidence="1" type="ORF">IWW39_000186</name>
</gene>
<protein>
    <submittedName>
        <fullName evidence="1">Uncharacterized protein</fullName>
    </submittedName>
</protein>
<dbReference type="OrthoDB" id="2143914at2759"/>
<name>A0A9W8GQG6_9FUNG</name>
<evidence type="ECO:0000313" key="1">
    <source>
        <dbReference type="EMBL" id="KAJ2691126.1"/>
    </source>
</evidence>
<comment type="caution">
    <text evidence="1">The sequence shown here is derived from an EMBL/GenBank/DDBJ whole genome shotgun (WGS) entry which is preliminary data.</text>
</comment>
<reference evidence="1" key="1">
    <citation type="submission" date="2022-07" db="EMBL/GenBank/DDBJ databases">
        <title>Phylogenomic reconstructions and comparative analyses of Kickxellomycotina fungi.</title>
        <authorList>
            <person name="Reynolds N.K."/>
            <person name="Stajich J.E."/>
            <person name="Barry K."/>
            <person name="Grigoriev I.V."/>
            <person name="Crous P."/>
            <person name="Smith M.E."/>
        </authorList>
    </citation>
    <scope>NUCLEOTIDE SEQUENCE</scope>
    <source>
        <strain evidence="1">CBS 109367</strain>
    </source>
</reference>
<proteinExistence type="predicted"/>